<protein>
    <submittedName>
        <fullName evidence="2">Uncharacterized protein</fullName>
    </submittedName>
</protein>
<dbReference type="EMBL" id="QUBQ01000007">
    <property type="protein sequence ID" value="REK69455.1"/>
    <property type="molecule type" value="Genomic_DNA"/>
</dbReference>
<dbReference type="AlphaFoldDB" id="A0A371P0M8"/>
<proteinExistence type="predicted"/>
<evidence type="ECO:0000313" key="2">
    <source>
        <dbReference type="EMBL" id="REK69455.1"/>
    </source>
</evidence>
<keyword evidence="1" id="KW-1133">Transmembrane helix</keyword>
<evidence type="ECO:0000313" key="3">
    <source>
        <dbReference type="Proteomes" id="UP000261905"/>
    </source>
</evidence>
<accession>A0A371P0M8</accession>
<keyword evidence="3" id="KW-1185">Reference proteome</keyword>
<dbReference type="OrthoDB" id="2520654at2"/>
<feature type="transmembrane region" description="Helical" evidence="1">
    <location>
        <begin position="43"/>
        <end position="60"/>
    </location>
</feature>
<comment type="caution">
    <text evidence="2">The sequence shown here is derived from an EMBL/GenBank/DDBJ whole genome shotgun (WGS) entry which is preliminary data.</text>
</comment>
<organism evidence="2 3">
    <name type="scientific">Paenibacillus paeoniae</name>
    <dbReference type="NCBI Taxonomy" id="2292705"/>
    <lineage>
        <taxon>Bacteria</taxon>
        <taxon>Bacillati</taxon>
        <taxon>Bacillota</taxon>
        <taxon>Bacilli</taxon>
        <taxon>Bacillales</taxon>
        <taxon>Paenibacillaceae</taxon>
        <taxon>Paenibacillus</taxon>
    </lineage>
</organism>
<keyword evidence="1" id="KW-0472">Membrane</keyword>
<sequence length="472" mass="53423">MREYNVDLEQALRRRPVPGKQVSISVESILAPRERTTAWRKRIIYAFAACAVVISVIFLSKDVWMSGSDMGTVPPHEGYHASNNEDNRTFPMKEKEATALGELQPDQEMDAQLAELDWNGFLEGSTKVAGLELLHREVINEDRQLLFMTRQGGDDYLYELLTVEIKKGQSEAYKVSTSFSAIPLKGPKTYEQQADNDWMTYNWGSFRNEDGHTIRFAFGFVLNERLTEVRFSNKAGQQESALQLSQSNGQRLWFKVLSSELSEGPITIEALNSLTGDLMLIETDGRIKHRYSKNVQNMNSFSALSQQEWREIASGALSHPYLEILNQVNMQDGSQMLLMVDDDRITPVQTYKIYVVNLREESKHDSNKIVIPSSLGVSANVNFADGSLAGKGNEFFHYAWGALYEHAFVFGFIRDAEVAKLQLMDPKGEPLDLPFMTNEQGDRFFVHYFPTNKSDAFDCTIQALDESGNVLS</sequence>
<dbReference type="Proteomes" id="UP000261905">
    <property type="component" value="Unassembled WGS sequence"/>
</dbReference>
<gene>
    <name evidence="2" type="ORF">DX130_23370</name>
</gene>
<reference evidence="2 3" key="1">
    <citation type="submission" date="2018-08" db="EMBL/GenBank/DDBJ databases">
        <title>Paenibacillus sp. M4BSY-1, whole genome shotgun sequence.</title>
        <authorList>
            <person name="Tuo L."/>
        </authorList>
    </citation>
    <scope>NUCLEOTIDE SEQUENCE [LARGE SCALE GENOMIC DNA]</scope>
    <source>
        <strain evidence="2 3">M4BSY-1</strain>
    </source>
</reference>
<keyword evidence="1" id="KW-0812">Transmembrane</keyword>
<name>A0A371P0M8_9BACL</name>
<evidence type="ECO:0000256" key="1">
    <source>
        <dbReference type="SAM" id="Phobius"/>
    </source>
</evidence>
<dbReference type="RefSeq" id="WP_116049502.1">
    <property type="nucleotide sequence ID" value="NZ_QUBQ01000007.1"/>
</dbReference>